<evidence type="ECO:0000256" key="2">
    <source>
        <dbReference type="ARBA" id="ARBA00005745"/>
    </source>
</evidence>
<dbReference type="PANTHER" id="PTHR30012:SF0">
    <property type="entry name" value="TYPE II SECRETION SYSTEM PROTEIN F-RELATED"/>
    <property type="match status" value="1"/>
</dbReference>
<dbReference type="InterPro" id="IPR018076">
    <property type="entry name" value="T2SS_GspF_dom"/>
</dbReference>
<evidence type="ECO:0000256" key="1">
    <source>
        <dbReference type="ARBA" id="ARBA00004429"/>
    </source>
</evidence>
<keyword evidence="7 8" id="KW-0472">Membrane</keyword>
<evidence type="ECO:0000259" key="9">
    <source>
        <dbReference type="Pfam" id="PF00482"/>
    </source>
</evidence>
<dbReference type="AlphaFoldDB" id="A0A0F9B1T4"/>
<accession>A0A0F9B1T4</accession>
<keyword evidence="5 8" id="KW-0812">Transmembrane</keyword>
<dbReference type="GO" id="GO:0015628">
    <property type="term" value="P:protein secretion by the type II secretion system"/>
    <property type="evidence" value="ECO:0007669"/>
    <property type="project" value="TreeGrafter"/>
</dbReference>
<reference evidence="10" key="1">
    <citation type="journal article" date="2015" name="Nature">
        <title>Complex archaea that bridge the gap between prokaryotes and eukaryotes.</title>
        <authorList>
            <person name="Spang A."/>
            <person name="Saw J.H."/>
            <person name="Jorgensen S.L."/>
            <person name="Zaremba-Niedzwiedzka K."/>
            <person name="Martijn J."/>
            <person name="Lind A.E."/>
            <person name="van Eijk R."/>
            <person name="Schleper C."/>
            <person name="Guy L."/>
            <person name="Ettema T.J."/>
        </authorList>
    </citation>
    <scope>NUCLEOTIDE SEQUENCE</scope>
</reference>
<dbReference type="PANTHER" id="PTHR30012">
    <property type="entry name" value="GENERAL SECRETION PATHWAY PROTEIN"/>
    <property type="match status" value="1"/>
</dbReference>
<evidence type="ECO:0000256" key="4">
    <source>
        <dbReference type="ARBA" id="ARBA00022519"/>
    </source>
</evidence>
<gene>
    <name evidence="10" type="ORF">LCGC14_2583350</name>
</gene>
<proteinExistence type="inferred from homology"/>
<keyword evidence="3" id="KW-1003">Cell membrane</keyword>
<comment type="subcellular location">
    <subcellularLocation>
        <location evidence="1">Cell inner membrane</location>
        <topology evidence="1">Multi-pass membrane protein</topology>
    </subcellularLocation>
</comment>
<keyword evidence="6 8" id="KW-1133">Transmembrane helix</keyword>
<dbReference type="Gene3D" id="1.20.81.30">
    <property type="entry name" value="Type II secretion system (T2SS), domain F"/>
    <property type="match status" value="1"/>
</dbReference>
<name>A0A0F9B1T4_9ZZZZ</name>
<evidence type="ECO:0000256" key="6">
    <source>
        <dbReference type="ARBA" id="ARBA00022989"/>
    </source>
</evidence>
<dbReference type="FunFam" id="1.20.81.30:FF:000001">
    <property type="entry name" value="Type II secretion system protein F"/>
    <property type="match status" value="1"/>
</dbReference>
<comment type="similarity">
    <text evidence="2">Belongs to the GSP F family.</text>
</comment>
<sequence>ALPAPTRILLGLSNALRSYWWAFTAVIVAGVWGFRSWLARPAGRLAFDTFKLRIPVLGTALRRLAVGRFARTLGTLSQSGIHIIEALGVLRDTLGNEALARKIDQVAAEIAQGESIAEPLRKSGQFPPLLIQVIAMGERTGRLDELLLQTADAYEKETAAALQRVMTILPAALVVLLALVVVFILAAVLLPIIDMQTAIPGM</sequence>
<dbReference type="InterPro" id="IPR003004">
    <property type="entry name" value="GspF/PilC"/>
</dbReference>
<evidence type="ECO:0000256" key="7">
    <source>
        <dbReference type="ARBA" id="ARBA00023136"/>
    </source>
</evidence>
<dbReference type="Pfam" id="PF00482">
    <property type="entry name" value="T2SSF"/>
    <property type="match status" value="1"/>
</dbReference>
<evidence type="ECO:0000313" key="10">
    <source>
        <dbReference type="EMBL" id="KKL07702.1"/>
    </source>
</evidence>
<evidence type="ECO:0000256" key="3">
    <source>
        <dbReference type="ARBA" id="ARBA00022475"/>
    </source>
</evidence>
<dbReference type="InterPro" id="IPR042094">
    <property type="entry name" value="T2SS_GspF_sf"/>
</dbReference>
<feature type="transmembrane region" description="Helical" evidence="8">
    <location>
        <begin position="19"/>
        <end position="38"/>
    </location>
</feature>
<feature type="non-terminal residue" evidence="10">
    <location>
        <position position="1"/>
    </location>
</feature>
<dbReference type="EMBL" id="LAZR01043179">
    <property type="protein sequence ID" value="KKL07702.1"/>
    <property type="molecule type" value="Genomic_DNA"/>
</dbReference>
<feature type="transmembrane region" description="Helical" evidence="8">
    <location>
        <begin position="171"/>
        <end position="193"/>
    </location>
</feature>
<evidence type="ECO:0000256" key="8">
    <source>
        <dbReference type="SAM" id="Phobius"/>
    </source>
</evidence>
<feature type="domain" description="Type II secretion system protein GspF" evidence="9">
    <location>
        <begin position="69"/>
        <end position="191"/>
    </location>
</feature>
<dbReference type="GO" id="GO:0005886">
    <property type="term" value="C:plasma membrane"/>
    <property type="evidence" value="ECO:0007669"/>
    <property type="project" value="UniProtKB-SubCell"/>
</dbReference>
<evidence type="ECO:0000256" key="5">
    <source>
        <dbReference type="ARBA" id="ARBA00022692"/>
    </source>
</evidence>
<protein>
    <recommendedName>
        <fullName evidence="9">Type II secretion system protein GspF domain-containing protein</fullName>
    </recommendedName>
</protein>
<comment type="caution">
    <text evidence="10">The sequence shown here is derived from an EMBL/GenBank/DDBJ whole genome shotgun (WGS) entry which is preliminary data.</text>
</comment>
<keyword evidence="4" id="KW-0997">Cell inner membrane</keyword>
<organism evidence="10">
    <name type="scientific">marine sediment metagenome</name>
    <dbReference type="NCBI Taxonomy" id="412755"/>
    <lineage>
        <taxon>unclassified sequences</taxon>
        <taxon>metagenomes</taxon>
        <taxon>ecological metagenomes</taxon>
    </lineage>
</organism>